<keyword evidence="1" id="KW-1133">Transmembrane helix</keyword>
<feature type="transmembrane region" description="Helical" evidence="1">
    <location>
        <begin position="277"/>
        <end position="298"/>
    </location>
</feature>
<feature type="transmembrane region" description="Helical" evidence="1">
    <location>
        <begin position="103"/>
        <end position="121"/>
    </location>
</feature>
<dbReference type="Gene3D" id="3.30.70.270">
    <property type="match status" value="1"/>
</dbReference>
<comment type="caution">
    <text evidence="3">The sequence shown here is derived from an EMBL/GenBank/DDBJ whole genome shotgun (WGS) entry which is preliminary data.</text>
</comment>
<dbReference type="Pfam" id="PF13487">
    <property type="entry name" value="HD_5"/>
    <property type="match status" value="1"/>
</dbReference>
<feature type="transmembrane region" description="Helical" evidence="1">
    <location>
        <begin position="192"/>
        <end position="213"/>
    </location>
</feature>
<sequence length="606" mass="63543">MDIGNARYLTISLKNGADRPTAGDVIRRTALLPHALFAGLLCATAVFAATGEPAVRNAIQVTAVLAMAVQAGRCRKGTRVGWGLLAISNVTWAIGDFDPFKLNAFYLASYVFAHAGLVMLVAAQARVRWRTALALDGVIAGLAAATVLTSFVSTALEGNGVRVPATALAGDATLVTTIVFAFVLSGWRPARAWWVIAAGEVILVTLDLTTVSVVVPTRAMLVAWVVAFLVTSYAVFHPSTARVRPGHGIASAGVPVVGGAIAVVLLMHAALTGGRPLTVWLAGGALVAGLIRGTLLIADNHKLLRQNQLDATTDKLTGLPNRRALERDLDRAFATRAAHTLAFFDLDGFKEYNDAFGHGAGDALLQRLAPALGGYRLGGDEFCLLLPGSLAEDAPAIRRAVEALSERGDGFSITASFGLVVLPDEAADAADALKRADERMYARKRRRRGGQAGQARDVLIQVLAERGSRDDEVPQLAADVARRLGLTGEEIDVLVRAAELRDVGMIAVPYGADALAKLHPVIGERILAAAESMRPVARIVRAAHERYDGTGFPDGLKGEQIPLAARIIGACAGADDPLLSEAVCASRAARAPGRSASSLAGSARTQ</sequence>
<keyword evidence="3" id="KW-0808">Transferase</keyword>
<evidence type="ECO:0000313" key="3">
    <source>
        <dbReference type="EMBL" id="MDA0164601.1"/>
    </source>
</evidence>
<dbReference type="NCBIfam" id="TIGR00254">
    <property type="entry name" value="GGDEF"/>
    <property type="match status" value="1"/>
</dbReference>
<dbReference type="InterPro" id="IPR003607">
    <property type="entry name" value="HD/PDEase_dom"/>
</dbReference>
<dbReference type="SMART" id="SM00267">
    <property type="entry name" value="GGDEF"/>
    <property type="match status" value="1"/>
</dbReference>
<evidence type="ECO:0000259" key="2">
    <source>
        <dbReference type="PROSITE" id="PS50887"/>
    </source>
</evidence>
<organism evidence="3 4">
    <name type="scientific">Solirubrobacter ginsenosidimutans</name>
    <dbReference type="NCBI Taxonomy" id="490573"/>
    <lineage>
        <taxon>Bacteria</taxon>
        <taxon>Bacillati</taxon>
        <taxon>Actinomycetota</taxon>
        <taxon>Thermoleophilia</taxon>
        <taxon>Solirubrobacterales</taxon>
        <taxon>Solirubrobacteraceae</taxon>
        <taxon>Solirubrobacter</taxon>
    </lineage>
</organism>
<feature type="transmembrane region" description="Helical" evidence="1">
    <location>
        <begin position="165"/>
        <end position="185"/>
    </location>
</feature>
<dbReference type="InterPro" id="IPR029787">
    <property type="entry name" value="Nucleotide_cyclase"/>
</dbReference>
<feature type="transmembrane region" description="Helical" evidence="1">
    <location>
        <begin position="219"/>
        <end position="236"/>
    </location>
</feature>
<dbReference type="PROSITE" id="PS50887">
    <property type="entry name" value="GGDEF"/>
    <property type="match status" value="1"/>
</dbReference>
<dbReference type="RefSeq" id="WP_270043855.1">
    <property type="nucleotide sequence ID" value="NZ_JAPDOD010000035.1"/>
</dbReference>
<dbReference type="EC" id="2.7.7.65" evidence="3"/>
<dbReference type="CDD" id="cd00077">
    <property type="entry name" value="HDc"/>
    <property type="match status" value="1"/>
</dbReference>
<reference evidence="3" key="1">
    <citation type="submission" date="2022-10" db="EMBL/GenBank/DDBJ databases">
        <title>The WGS of Solirubrobacter ginsenosidimutans DSM 21036.</title>
        <authorList>
            <person name="Jiang Z."/>
        </authorList>
    </citation>
    <scope>NUCLEOTIDE SEQUENCE</scope>
    <source>
        <strain evidence="3">DSM 21036</strain>
    </source>
</reference>
<dbReference type="InterPro" id="IPR050469">
    <property type="entry name" value="Diguanylate_Cyclase"/>
</dbReference>
<dbReference type="InterPro" id="IPR043128">
    <property type="entry name" value="Rev_trsase/Diguanyl_cyclase"/>
</dbReference>
<gene>
    <name evidence="3" type="ORF">OM076_30305</name>
</gene>
<dbReference type="PANTHER" id="PTHR45138">
    <property type="entry name" value="REGULATORY COMPONENTS OF SENSORY TRANSDUCTION SYSTEM"/>
    <property type="match status" value="1"/>
</dbReference>
<proteinExistence type="predicted"/>
<dbReference type="PANTHER" id="PTHR45138:SF9">
    <property type="entry name" value="DIGUANYLATE CYCLASE DGCM-RELATED"/>
    <property type="match status" value="1"/>
</dbReference>
<protein>
    <submittedName>
        <fullName evidence="3">Diguanylate cyclase</fullName>
        <ecNumber evidence="3">2.7.7.65</ecNumber>
    </submittedName>
</protein>
<name>A0A9X3MX26_9ACTN</name>
<accession>A0A9X3MX26</accession>
<evidence type="ECO:0000256" key="1">
    <source>
        <dbReference type="SAM" id="Phobius"/>
    </source>
</evidence>
<dbReference type="Gene3D" id="1.10.3210.10">
    <property type="entry name" value="Hypothetical protein af1432"/>
    <property type="match status" value="1"/>
</dbReference>
<feature type="domain" description="GGDEF" evidence="2">
    <location>
        <begin position="337"/>
        <end position="458"/>
    </location>
</feature>
<dbReference type="SUPFAM" id="SSF109604">
    <property type="entry name" value="HD-domain/PDEase-like"/>
    <property type="match status" value="1"/>
</dbReference>
<keyword evidence="3" id="KW-0548">Nucleotidyltransferase</keyword>
<feature type="transmembrane region" description="Helical" evidence="1">
    <location>
        <begin position="248"/>
        <end position="271"/>
    </location>
</feature>
<feature type="transmembrane region" description="Helical" evidence="1">
    <location>
        <begin position="29"/>
        <end position="48"/>
    </location>
</feature>
<dbReference type="Proteomes" id="UP001149140">
    <property type="component" value="Unassembled WGS sequence"/>
</dbReference>
<keyword evidence="4" id="KW-1185">Reference proteome</keyword>
<dbReference type="SUPFAM" id="SSF55073">
    <property type="entry name" value="Nucleotide cyclase"/>
    <property type="match status" value="1"/>
</dbReference>
<evidence type="ECO:0000313" key="4">
    <source>
        <dbReference type="Proteomes" id="UP001149140"/>
    </source>
</evidence>
<dbReference type="EMBL" id="JAPDOD010000035">
    <property type="protein sequence ID" value="MDA0164601.1"/>
    <property type="molecule type" value="Genomic_DNA"/>
</dbReference>
<dbReference type="InterPro" id="IPR000160">
    <property type="entry name" value="GGDEF_dom"/>
</dbReference>
<dbReference type="AlphaFoldDB" id="A0A9X3MX26"/>
<keyword evidence="1" id="KW-0472">Membrane</keyword>
<dbReference type="CDD" id="cd01949">
    <property type="entry name" value="GGDEF"/>
    <property type="match status" value="1"/>
</dbReference>
<dbReference type="GO" id="GO:0052621">
    <property type="term" value="F:diguanylate cyclase activity"/>
    <property type="evidence" value="ECO:0007669"/>
    <property type="project" value="UniProtKB-EC"/>
</dbReference>
<keyword evidence="1" id="KW-0812">Transmembrane</keyword>
<feature type="transmembrane region" description="Helical" evidence="1">
    <location>
        <begin position="133"/>
        <end position="153"/>
    </location>
</feature>
<dbReference type="Pfam" id="PF00990">
    <property type="entry name" value="GGDEF"/>
    <property type="match status" value="1"/>
</dbReference>